<comment type="function">
    <text evidence="4">Catalyzes the reversible stereospecific interconversion of fumarate to L-malate. In mitochondrion, catalyzes the hydration of fumarate to L-malate in the tricarboxylic acid (TCA) cycle to facilitate a transition step in the production of energy in the form of NADH. In cytoplasm and nucleus, involved in DNA repair in response to DNA damage: following DNA double-strand breaks (DSBs), translocates from the cytosol to the nucleus and promotes DNA repair by catalyzing the dehydration of L-malate to fumarate.</text>
</comment>
<comment type="similarity">
    <text evidence="1">Belongs to the class-II fumarase/aspartase family. Fumarase subfamily.</text>
</comment>
<dbReference type="Gene3D" id="1.10.275.10">
    <property type="entry name" value="Fumarase/aspartase (N-terminal domain)"/>
    <property type="match status" value="1"/>
</dbReference>
<dbReference type="SUPFAM" id="SSF48557">
    <property type="entry name" value="L-aspartase-like"/>
    <property type="match status" value="1"/>
</dbReference>
<dbReference type="GO" id="GO:0006106">
    <property type="term" value="P:fumarate metabolic process"/>
    <property type="evidence" value="ECO:0007669"/>
    <property type="project" value="InterPro"/>
</dbReference>
<dbReference type="InterPro" id="IPR022761">
    <property type="entry name" value="Fumarate_lyase_N"/>
</dbReference>
<dbReference type="NCBIfam" id="NF008909">
    <property type="entry name" value="PRK12273.1"/>
    <property type="match status" value="1"/>
</dbReference>
<evidence type="ECO:0000256" key="4">
    <source>
        <dbReference type="ARBA" id="ARBA00056821"/>
    </source>
</evidence>
<protein>
    <recommendedName>
        <fullName evidence="2">fumarate hydratase</fullName>
        <ecNumber evidence="2">4.2.1.2</ecNumber>
    </recommendedName>
</protein>
<feature type="domain" description="Fumarate lyase N-terminal" evidence="5">
    <location>
        <begin position="45"/>
        <end position="376"/>
    </location>
</feature>
<evidence type="ECO:0000256" key="1">
    <source>
        <dbReference type="ARBA" id="ARBA00009084"/>
    </source>
</evidence>
<organism evidence="7 8">
    <name type="scientific">Zancudomyces culisetae</name>
    <name type="common">Gut fungus</name>
    <name type="synonym">Smittium culisetae</name>
    <dbReference type="NCBI Taxonomy" id="1213189"/>
    <lineage>
        <taxon>Eukaryota</taxon>
        <taxon>Fungi</taxon>
        <taxon>Fungi incertae sedis</taxon>
        <taxon>Zoopagomycota</taxon>
        <taxon>Kickxellomycotina</taxon>
        <taxon>Harpellomycetes</taxon>
        <taxon>Harpellales</taxon>
        <taxon>Legeriomycetaceae</taxon>
        <taxon>Zancudomyces</taxon>
    </lineage>
</organism>
<dbReference type="PANTHER" id="PTHR11444:SF1">
    <property type="entry name" value="FUMARATE HYDRATASE, MITOCHONDRIAL"/>
    <property type="match status" value="1"/>
</dbReference>
<dbReference type="InterPro" id="IPR005677">
    <property type="entry name" value="Fum_hydII"/>
</dbReference>
<dbReference type="InterPro" id="IPR024083">
    <property type="entry name" value="Fumarase/histidase_N"/>
</dbReference>
<keyword evidence="3" id="KW-0456">Lyase</keyword>
<dbReference type="GO" id="GO:0006108">
    <property type="term" value="P:malate metabolic process"/>
    <property type="evidence" value="ECO:0007669"/>
    <property type="project" value="TreeGrafter"/>
</dbReference>
<reference evidence="8" key="1">
    <citation type="submission" date="2017-01" db="EMBL/GenBank/DDBJ databases">
        <authorList>
            <person name="Wang Y."/>
            <person name="White M."/>
            <person name="Kvist S."/>
            <person name="Moncalvo J.-M."/>
        </authorList>
    </citation>
    <scope>NUCLEOTIDE SEQUENCE [LARGE SCALE GENOMIC DNA]</scope>
    <source>
        <strain evidence="8">COL-18-3</strain>
    </source>
</reference>
<dbReference type="GO" id="GO:0004333">
    <property type="term" value="F:fumarate hydratase activity"/>
    <property type="evidence" value="ECO:0007669"/>
    <property type="project" value="UniProtKB-EC"/>
</dbReference>
<dbReference type="NCBIfam" id="TIGR00979">
    <property type="entry name" value="fumC_II"/>
    <property type="match status" value="1"/>
</dbReference>
<feature type="domain" description="Fumarase C C-terminal" evidence="6">
    <location>
        <begin position="442"/>
        <end position="494"/>
    </location>
</feature>
<evidence type="ECO:0000259" key="5">
    <source>
        <dbReference type="Pfam" id="PF00206"/>
    </source>
</evidence>
<dbReference type="Gene3D" id="1.20.200.10">
    <property type="entry name" value="Fumarase/aspartase (Central domain)"/>
    <property type="match status" value="1"/>
</dbReference>
<dbReference type="InterPro" id="IPR018951">
    <property type="entry name" value="Fumarase_C_C"/>
</dbReference>
<dbReference type="CDD" id="cd01362">
    <property type="entry name" value="Fumarase_classII"/>
    <property type="match status" value="1"/>
</dbReference>
<dbReference type="PRINTS" id="PR00149">
    <property type="entry name" value="FUMRATELYASE"/>
</dbReference>
<dbReference type="InterPro" id="IPR000362">
    <property type="entry name" value="Fumarate_lyase_fam"/>
</dbReference>
<dbReference type="OrthoDB" id="1738025at2759"/>
<dbReference type="HAMAP" id="MF_00743">
    <property type="entry name" value="FumaraseC"/>
    <property type="match status" value="1"/>
</dbReference>
<dbReference type="InterPro" id="IPR020557">
    <property type="entry name" value="Fumarate_lyase_CS"/>
</dbReference>
<dbReference type="Proteomes" id="UP000188320">
    <property type="component" value="Unassembled WGS sequence"/>
</dbReference>
<dbReference type="FunFam" id="1.10.275.10:FF:000001">
    <property type="entry name" value="Fumarate hydratase, mitochondrial"/>
    <property type="match status" value="1"/>
</dbReference>
<dbReference type="FunFam" id="1.10.40.30:FF:000002">
    <property type="entry name" value="Fumarate hydratase class II"/>
    <property type="match status" value="1"/>
</dbReference>
<dbReference type="Gene3D" id="1.10.40.30">
    <property type="entry name" value="Fumarase/aspartase (C-terminal domain)"/>
    <property type="match status" value="1"/>
</dbReference>
<name>A0A1R1PCT3_ZANCU</name>
<dbReference type="InterPro" id="IPR008948">
    <property type="entry name" value="L-Aspartase-like"/>
</dbReference>
<gene>
    <name evidence="7" type="ORF">AX774_g7849</name>
</gene>
<sequence length="503" mass="54479">MSGMLQSVSRATKANRVCNPRALSRNFGTSFAAMQKVRIEKDTMGELEVPADKYWGCQTQRSLMNFKIANDTDRMPLPVVKAMGILKKAAAAVNVKFGLDKVKSEAIQKAAQEVIDGKLNDSFPLVVWQTGSGTQSNMNVNEVISNRAIEIMGGEMGSKKPVHPNDDVNKSQSSNDTFPTAMHISAALEVTEKLIPSIKKLQEALHQKSVEFKNIIKIGRTHLQDATPLTLGQEFSGYSQMLINGIARIQDTLPRLTQLAIGGTAVGTGLNTYVGFDVEMAKEISNIAGVEFKPAANKFEALASHDALVEVSGALNTVATSLFKIASDIRLLGSGPRCGLGELSLPENEPGSSIMPGKVNPTQCESMTMVCAQVFGNHTATTFAGANGHFELNVFKPVMIYNVLHSIRLLSDSCDSFREHCVVGIVANEARINKLLNESLMLVTALNPFIGYDNAAKCAKLAHKEGTTLKEAAIKLGVLTSEQFDEWVRPEKMLGPVPYVPKK</sequence>
<dbReference type="EC" id="4.2.1.2" evidence="2"/>
<evidence type="ECO:0000313" key="7">
    <source>
        <dbReference type="EMBL" id="OMH78753.1"/>
    </source>
</evidence>
<dbReference type="Pfam" id="PF10415">
    <property type="entry name" value="FumaraseC_C"/>
    <property type="match status" value="1"/>
</dbReference>
<dbReference type="EMBL" id="LSSK01001815">
    <property type="protein sequence ID" value="OMH78753.1"/>
    <property type="molecule type" value="Genomic_DNA"/>
</dbReference>
<comment type="caution">
    <text evidence="7">The sequence shown here is derived from an EMBL/GenBank/DDBJ whole genome shotgun (WGS) entry which is preliminary data.</text>
</comment>
<dbReference type="FunFam" id="1.20.200.10:FF:000001">
    <property type="entry name" value="Fumarate hydratase, mitochondrial"/>
    <property type="match status" value="1"/>
</dbReference>
<dbReference type="Pfam" id="PF00206">
    <property type="entry name" value="Lyase_1"/>
    <property type="match status" value="1"/>
</dbReference>
<evidence type="ECO:0000313" key="8">
    <source>
        <dbReference type="Proteomes" id="UP000188320"/>
    </source>
</evidence>
<dbReference type="PROSITE" id="PS00163">
    <property type="entry name" value="FUMARATE_LYASES"/>
    <property type="match status" value="1"/>
</dbReference>
<proteinExistence type="inferred from homology"/>
<keyword evidence="8" id="KW-1185">Reference proteome</keyword>
<dbReference type="PANTHER" id="PTHR11444">
    <property type="entry name" value="ASPARTATEAMMONIA/ARGININOSUCCINATE/ADENYLOSUCCINATE LYASE"/>
    <property type="match status" value="1"/>
</dbReference>
<dbReference type="GO" id="GO:0005739">
    <property type="term" value="C:mitochondrion"/>
    <property type="evidence" value="ECO:0007669"/>
    <property type="project" value="TreeGrafter"/>
</dbReference>
<dbReference type="AlphaFoldDB" id="A0A1R1PCT3"/>
<evidence type="ECO:0000256" key="3">
    <source>
        <dbReference type="ARBA" id="ARBA00023239"/>
    </source>
</evidence>
<accession>A0A1R1PCT3</accession>
<dbReference type="GO" id="GO:0006099">
    <property type="term" value="P:tricarboxylic acid cycle"/>
    <property type="evidence" value="ECO:0007669"/>
    <property type="project" value="InterPro"/>
</dbReference>
<evidence type="ECO:0000256" key="2">
    <source>
        <dbReference type="ARBA" id="ARBA00012921"/>
    </source>
</evidence>
<evidence type="ECO:0000259" key="6">
    <source>
        <dbReference type="Pfam" id="PF10415"/>
    </source>
</evidence>